<dbReference type="PANTHER" id="PTHR38696">
    <property type="entry name" value="MEDIATOR OF RNA POLYMERASE II TRANSCRIPTION SUBUNIT 13"/>
    <property type="match status" value="1"/>
</dbReference>
<dbReference type="OMA" id="ECRANIR"/>
<dbReference type="Proteomes" id="UP000017246">
    <property type="component" value="Unassembled WGS sequence"/>
</dbReference>
<feature type="compositionally biased region" description="Basic and acidic residues" evidence="1">
    <location>
        <begin position="229"/>
        <end position="239"/>
    </location>
</feature>
<reference evidence="2" key="1">
    <citation type="journal article" date="2013" name="Nature">
        <title>The genomes of four tapeworm species reveal adaptations to parasitism.</title>
        <authorList>
            <person name="Tsai I.J."/>
            <person name="Zarowiecki M."/>
            <person name="Holroyd N."/>
            <person name="Garciarrubio A."/>
            <person name="Sanchez-Flores A."/>
            <person name="Brooks K.L."/>
            <person name="Tracey A."/>
            <person name="Bobes R.J."/>
            <person name="Fragoso G."/>
            <person name="Sciutto E."/>
            <person name="Aslett M."/>
            <person name="Beasley H."/>
            <person name="Bennett H.M."/>
            <person name="Cai J."/>
            <person name="Camicia F."/>
            <person name="Clark R."/>
            <person name="Cucher M."/>
            <person name="De Silva N."/>
            <person name="Day T.A."/>
            <person name="Deplazes P."/>
            <person name="Estrada K."/>
            <person name="Fernandez C."/>
            <person name="Holland P.W."/>
            <person name="Hou J."/>
            <person name="Hu S."/>
            <person name="Huckvale T."/>
            <person name="Hung S.S."/>
            <person name="Kamenetzky L."/>
            <person name="Keane J.A."/>
            <person name="Kiss F."/>
            <person name="Koziol U."/>
            <person name="Lambert O."/>
            <person name="Liu K."/>
            <person name="Luo X."/>
            <person name="Luo Y."/>
            <person name="Macchiaroli N."/>
            <person name="Nichol S."/>
            <person name="Paps J."/>
            <person name="Parkinson J."/>
            <person name="Pouchkina-Stantcheva N."/>
            <person name="Riddiford N."/>
            <person name="Rosenzvit M."/>
            <person name="Salinas G."/>
            <person name="Wasmuth J.D."/>
            <person name="Zamanian M."/>
            <person name="Zheng Y."/>
            <person name="Cai X."/>
            <person name="Soberon X."/>
            <person name="Olson P.D."/>
            <person name="Laclette J.P."/>
            <person name="Brehm K."/>
            <person name="Berriman M."/>
            <person name="Garciarrubio A."/>
            <person name="Bobes R.J."/>
            <person name="Fragoso G."/>
            <person name="Sanchez-Flores A."/>
            <person name="Estrada K."/>
            <person name="Cevallos M.A."/>
            <person name="Morett E."/>
            <person name="Gonzalez V."/>
            <person name="Portillo T."/>
            <person name="Ochoa-Leyva A."/>
            <person name="Jose M.V."/>
            <person name="Sciutto E."/>
            <person name="Landa A."/>
            <person name="Jimenez L."/>
            <person name="Valdes V."/>
            <person name="Carrero J.C."/>
            <person name="Larralde C."/>
            <person name="Morales-Montor J."/>
            <person name="Limon-Lason J."/>
            <person name="Soberon X."/>
            <person name="Laclette J.P."/>
        </authorList>
    </citation>
    <scope>NUCLEOTIDE SEQUENCE [LARGE SCALE GENOMIC DNA]</scope>
</reference>
<dbReference type="PANTHER" id="PTHR38696:SF1">
    <property type="entry name" value="MEDIATOR OF RNA POLYMERASE II TRANSCRIPTION SUBUNIT 13"/>
    <property type="match status" value="1"/>
</dbReference>
<evidence type="ECO:0000256" key="1">
    <source>
        <dbReference type="SAM" id="MobiDB-lite"/>
    </source>
</evidence>
<proteinExistence type="predicted"/>
<accession>A0A068YC48</accession>
<reference evidence="2" key="2">
    <citation type="submission" date="2015-11" db="EMBL/GenBank/DDBJ databases">
        <authorList>
            <person name="Zhang Y."/>
            <person name="Guo Z."/>
        </authorList>
    </citation>
    <scope>NUCLEOTIDE SEQUENCE</scope>
</reference>
<sequence length="737" mass="84559">MGSCHSFLTPFPPNYVSVTFRPTDELWICQGPPHFIHFLRSLMNHIWPHLDHHERHCNAPEKHRTTSDGHPHPPLRNTVFRIPMEPFTLSPIHQSAEMAETAYHFAMMVVAYLYSMKYKMVATGHFVRGTEASTCFFRSQVDNQQTDSLRQLMGDCQIPPPKTSKVLNLRRSRVLEFNPAKRMLVVGLEGWNRLYCMNFTQKLIIRLVEELQKLWPQKITFRRIKDTTTSEMADKKKGPPVDSGPEKSSSFLVEFEGHPWDSYKEYSDLTPYLILALLKVLDSAGFVFECRANIRGLLDTLFFIKSDASTTAGQNTIRVCFSLCHQNTFRVYGGTTAFTTWMTQLLQQLWLSGVASEKQISFVQADHQQAEVGESAESGEELHFTEVKLNGTPFCIPEWNKDNLLAAQYMIGRLIGVLSLIGWKFTAFLNVYSSPYDKGLLVFEKELDTDEEEKLLDLGMIELRGRKDEDSTEDLKSLDLLRPLCFTSYDIDRLCMMGGSRQFLQIFNNHFLRLFDTSTPTYNFLTPKQRPKANHEGKSDETVLPSSEISTSDRWIISRAPYRPELLHKVFLSEGHTFLCLLSPFHDHLALTAVAELDPINFMEYVTNYQMWAANSCWPPKMFHKTNARAKRFFHWSQIPLAVLCWVNELINSAASSEPLEVADQEKPNDQDDIVEVAPSPDPLLQVPLVKQSYRNALITCLDCASTVRNAPPVWIYLIRENKQHLIVENKEVSPTQ</sequence>
<dbReference type="STRING" id="6211.A0A068YC48"/>
<dbReference type="EMBL" id="LN902842">
    <property type="protein sequence ID" value="CDS39797.1"/>
    <property type="molecule type" value="Genomic_DNA"/>
</dbReference>
<protein>
    <submittedName>
        <fullName evidence="2">Uncharacterized protein</fullName>
    </submittedName>
</protein>
<feature type="region of interest" description="Disordered" evidence="1">
    <location>
        <begin position="229"/>
        <end position="248"/>
    </location>
</feature>
<dbReference type="OrthoDB" id="6235955at2759"/>
<gene>
    <name evidence="2" type="ORF">EmuJ_000734300</name>
</gene>
<keyword evidence="3" id="KW-1185">Reference proteome</keyword>
<organism evidence="2 3">
    <name type="scientific">Echinococcus multilocularis</name>
    <name type="common">Fox tapeworm</name>
    <dbReference type="NCBI Taxonomy" id="6211"/>
    <lineage>
        <taxon>Eukaryota</taxon>
        <taxon>Metazoa</taxon>
        <taxon>Spiralia</taxon>
        <taxon>Lophotrochozoa</taxon>
        <taxon>Platyhelminthes</taxon>
        <taxon>Cestoda</taxon>
        <taxon>Eucestoda</taxon>
        <taxon>Cyclophyllidea</taxon>
        <taxon>Taeniidae</taxon>
        <taxon>Echinococcus</taxon>
    </lineage>
</organism>
<dbReference type="AlphaFoldDB" id="A0A068YC48"/>
<name>A0A068YC48_ECHMU</name>
<evidence type="ECO:0000313" key="3">
    <source>
        <dbReference type="Proteomes" id="UP000017246"/>
    </source>
</evidence>
<evidence type="ECO:0000313" key="2">
    <source>
        <dbReference type="EMBL" id="CDS39797.1"/>
    </source>
</evidence>